<evidence type="ECO:0000259" key="12">
    <source>
        <dbReference type="PROSITE" id="PS50893"/>
    </source>
</evidence>
<feature type="domain" description="ABC transporter" evidence="12">
    <location>
        <begin position="1182"/>
        <end position="1414"/>
    </location>
</feature>
<dbReference type="InterPro" id="IPR017871">
    <property type="entry name" value="ABC_transporter-like_CS"/>
</dbReference>
<evidence type="ECO:0000256" key="2">
    <source>
        <dbReference type="ARBA" id="ARBA00022448"/>
    </source>
</evidence>
<feature type="transmembrane region" description="Helical" evidence="11">
    <location>
        <begin position="472"/>
        <end position="499"/>
    </location>
</feature>
<feature type="compositionally biased region" description="Basic and acidic residues" evidence="10">
    <location>
        <begin position="567"/>
        <end position="586"/>
    </location>
</feature>
<evidence type="ECO:0000256" key="4">
    <source>
        <dbReference type="ARBA" id="ARBA00022692"/>
    </source>
</evidence>
<keyword evidence="5" id="KW-0547">Nucleotide-binding</keyword>
<feature type="domain" description="ABC transmembrane type-1" evidence="13">
    <location>
        <begin position="264"/>
        <end position="537"/>
    </location>
</feature>
<proteinExistence type="predicted"/>
<name>A0A9P9GX35_FUSSL</name>
<feature type="transmembrane region" description="Helical" evidence="11">
    <location>
        <begin position="58"/>
        <end position="81"/>
    </location>
</feature>
<dbReference type="InterPro" id="IPR003593">
    <property type="entry name" value="AAA+_ATPase"/>
</dbReference>
<dbReference type="InterPro" id="IPR044746">
    <property type="entry name" value="ABCC_6TM_D1"/>
</dbReference>
<dbReference type="Gene3D" id="1.20.1560.10">
    <property type="entry name" value="ABC transporter type 1, transmembrane domain"/>
    <property type="match status" value="2"/>
</dbReference>
<dbReference type="InterPro" id="IPR011527">
    <property type="entry name" value="ABC1_TM_dom"/>
</dbReference>
<evidence type="ECO:0000256" key="1">
    <source>
        <dbReference type="ARBA" id="ARBA00004651"/>
    </source>
</evidence>
<organism evidence="14 15">
    <name type="scientific">Fusarium solani</name>
    <name type="common">Filamentous fungus</name>
    <dbReference type="NCBI Taxonomy" id="169388"/>
    <lineage>
        <taxon>Eukaryota</taxon>
        <taxon>Fungi</taxon>
        <taxon>Dikarya</taxon>
        <taxon>Ascomycota</taxon>
        <taxon>Pezizomycotina</taxon>
        <taxon>Sordariomycetes</taxon>
        <taxon>Hypocreomycetidae</taxon>
        <taxon>Hypocreales</taxon>
        <taxon>Nectriaceae</taxon>
        <taxon>Fusarium</taxon>
        <taxon>Fusarium solani species complex</taxon>
    </lineage>
</organism>
<dbReference type="CDD" id="cd18579">
    <property type="entry name" value="ABC_6TM_ABCC_D1"/>
    <property type="match status" value="1"/>
</dbReference>
<evidence type="ECO:0000256" key="9">
    <source>
        <dbReference type="ARBA" id="ARBA00023180"/>
    </source>
</evidence>
<feature type="transmembrane region" description="Helical" evidence="11">
    <location>
        <begin position="511"/>
        <end position="539"/>
    </location>
</feature>
<dbReference type="SUPFAM" id="SSF52540">
    <property type="entry name" value="P-loop containing nucleoside triphosphate hydrolases"/>
    <property type="match status" value="2"/>
</dbReference>
<dbReference type="PROSITE" id="PS50893">
    <property type="entry name" value="ABC_TRANSPORTER_2"/>
    <property type="match status" value="2"/>
</dbReference>
<keyword evidence="14" id="KW-0378">Hydrolase</keyword>
<dbReference type="Proteomes" id="UP000736672">
    <property type="component" value="Unassembled WGS sequence"/>
</dbReference>
<dbReference type="PANTHER" id="PTHR24223:SF399">
    <property type="entry name" value="ABC TRANSPORTER ATNG"/>
    <property type="match status" value="1"/>
</dbReference>
<dbReference type="InterPro" id="IPR044726">
    <property type="entry name" value="ABCC_6TM_D2"/>
</dbReference>
<evidence type="ECO:0000256" key="3">
    <source>
        <dbReference type="ARBA" id="ARBA00022475"/>
    </source>
</evidence>
<dbReference type="PROSITE" id="PS00211">
    <property type="entry name" value="ABC_TRANSPORTER_1"/>
    <property type="match status" value="2"/>
</dbReference>
<feature type="transmembrane region" description="Helical" evidence="11">
    <location>
        <begin position="908"/>
        <end position="928"/>
    </location>
</feature>
<dbReference type="InterPro" id="IPR027417">
    <property type="entry name" value="P-loop_NTPase"/>
</dbReference>
<dbReference type="GO" id="GO:0140359">
    <property type="term" value="F:ABC-type transporter activity"/>
    <property type="evidence" value="ECO:0007669"/>
    <property type="project" value="InterPro"/>
</dbReference>
<evidence type="ECO:0000259" key="13">
    <source>
        <dbReference type="PROSITE" id="PS50929"/>
    </source>
</evidence>
<evidence type="ECO:0000313" key="15">
    <source>
        <dbReference type="Proteomes" id="UP000736672"/>
    </source>
</evidence>
<keyword evidence="15" id="KW-1185">Reference proteome</keyword>
<keyword evidence="8 11" id="KW-0472">Membrane</keyword>
<keyword evidence="4 11" id="KW-0812">Transmembrane</keyword>
<reference evidence="14" key="1">
    <citation type="journal article" date="2021" name="Nat. Commun.">
        <title>Genetic determinants of endophytism in the Arabidopsis root mycobiome.</title>
        <authorList>
            <person name="Mesny F."/>
            <person name="Miyauchi S."/>
            <person name="Thiergart T."/>
            <person name="Pickel B."/>
            <person name="Atanasova L."/>
            <person name="Karlsson M."/>
            <person name="Huettel B."/>
            <person name="Barry K.W."/>
            <person name="Haridas S."/>
            <person name="Chen C."/>
            <person name="Bauer D."/>
            <person name="Andreopoulos W."/>
            <person name="Pangilinan J."/>
            <person name="LaButti K."/>
            <person name="Riley R."/>
            <person name="Lipzen A."/>
            <person name="Clum A."/>
            <person name="Drula E."/>
            <person name="Henrissat B."/>
            <person name="Kohler A."/>
            <person name="Grigoriev I.V."/>
            <person name="Martin F.M."/>
            <person name="Hacquard S."/>
        </authorList>
    </citation>
    <scope>NUCLEOTIDE SEQUENCE</scope>
    <source>
        <strain evidence="14">FSSC 5 MPI-SDFR-AT-0091</strain>
    </source>
</reference>
<keyword evidence="2" id="KW-0813">Transport</keyword>
<keyword evidence="7 11" id="KW-1133">Transmembrane helix</keyword>
<dbReference type="SMART" id="SM00382">
    <property type="entry name" value="AAA"/>
    <property type="match status" value="2"/>
</dbReference>
<dbReference type="PROSITE" id="PS50929">
    <property type="entry name" value="ABC_TM1F"/>
    <property type="match status" value="2"/>
</dbReference>
<feature type="transmembrane region" description="Helical" evidence="11">
    <location>
        <begin position="1091"/>
        <end position="1109"/>
    </location>
</feature>
<evidence type="ECO:0000256" key="5">
    <source>
        <dbReference type="ARBA" id="ARBA00022741"/>
    </source>
</evidence>
<dbReference type="GO" id="GO:0005524">
    <property type="term" value="F:ATP binding"/>
    <property type="evidence" value="ECO:0007669"/>
    <property type="project" value="UniProtKB-KW"/>
</dbReference>
<dbReference type="InterPro" id="IPR036640">
    <property type="entry name" value="ABC1_TM_sf"/>
</dbReference>
<feature type="compositionally biased region" description="Basic and acidic residues" evidence="10">
    <location>
        <begin position="830"/>
        <end position="842"/>
    </location>
</feature>
<dbReference type="InterPro" id="IPR050173">
    <property type="entry name" value="ABC_transporter_C-like"/>
</dbReference>
<feature type="transmembrane region" description="Helical" evidence="11">
    <location>
        <begin position="121"/>
        <end position="141"/>
    </location>
</feature>
<feature type="transmembrane region" description="Helical" evidence="11">
    <location>
        <begin position="867"/>
        <end position="888"/>
    </location>
</feature>
<dbReference type="SUPFAM" id="SSF90123">
    <property type="entry name" value="ABC transporter transmembrane region"/>
    <property type="match status" value="2"/>
</dbReference>
<dbReference type="CDD" id="cd03244">
    <property type="entry name" value="ABCC_MRP_domain2"/>
    <property type="match status" value="1"/>
</dbReference>
<feature type="region of interest" description="Disordered" evidence="10">
    <location>
        <begin position="821"/>
        <end position="842"/>
    </location>
</feature>
<protein>
    <submittedName>
        <fullName evidence="14">P-loop containing nucleoside triphosphate hydrolase protein</fullName>
    </submittedName>
</protein>
<evidence type="ECO:0000256" key="10">
    <source>
        <dbReference type="SAM" id="MobiDB-lite"/>
    </source>
</evidence>
<evidence type="ECO:0000256" key="6">
    <source>
        <dbReference type="ARBA" id="ARBA00022840"/>
    </source>
</evidence>
<evidence type="ECO:0000256" key="11">
    <source>
        <dbReference type="SAM" id="Phobius"/>
    </source>
</evidence>
<comment type="caution">
    <text evidence="14">The sequence shown here is derived from an EMBL/GenBank/DDBJ whole genome shotgun (WGS) entry which is preliminary data.</text>
</comment>
<keyword evidence="3" id="KW-1003">Cell membrane</keyword>
<feature type="domain" description="ABC transmembrane type-1" evidence="13">
    <location>
        <begin position="869"/>
        <end position="1146"/>
    </location>
</feature>
<dbReference type="FunFam" id="3.40.50.300:FF:000838">
    <property type="entry name" value="ABC multidrug transporter (Eurofung)"/>
    <property type="match status" value="1"/>
</dbReference>
<feature type="transmembrane region" description="Helical" evidence="11">
    <location>
        <begin position="25"/>
        <end position="46"/>
    </location>
</feature>
<feature type="compositionally biased region" description="Polar residues" evidence="10">
    <location>
        <begin position="588"/>
        <end position="598"/>
    </location>
</feature>
<comment type="subcellular location">
    <subcellularLocation>
        <location evidence="1">Cell membrane</location>
        <topology evidence="1">Multi-pass membrane protein</topology>
    </subcellularLocation>
</comment>
<evidence type="ECO:0000313" key="14">
    <source>
        <dbReference type="EMBL" id="KAH7247128.1"/>
    </source>
</evidence>
<dbReference type="InterPro" id="IPR056227">
    <property type="entry name" value="TMD0_ABC"/>
</dbReference>
<dbReference type="InterPro" id="IPR003439">
    <property type="entry name" value="ABC_transporter-like_ATP-bd"/>
</dbReference>
<dbReference type="FunFam" id="1.20.1560.10:FF:000055">
    <property type="entry name" value="ABC multidrug transporter (Eurofung)"/>
    <property type="match status" value="1"/>
</dbReference>
<keyword evidence="6" id="KW-0067">ATP-binding</keyword>
<dbReference type="FunFam" id="1.20.1560.10:FF:000066">
    <property type="entry name" value="ABC multidrug transporter (Eurofung)"/>
    <property type="match status" value="1"/>
</dbReference>
<dbReference type="Pfam" id="PF24357">
    <property type="entry name" value="TMD0_ABC"/>
    <property type="match status" value="1"/>
</dbReference>
<dbReference type="GO" id="GO:0005886">
    <property type="term" value="C:plasma membrane"/>
    <property type="evidence" value="ECO:0007669"/>
    <property type="project" value="UniProtKB-SubCell"/>
</dbReference>
<dbReference type="CDD" id="cd03250">
    <property type="entry name" value="ABCC_MRP_domain1"/>
    <property type="match status" value="1"/>
</dbReference>
<keyword evidence="9" id="KW-0325">Glycoprotein</keyword>
<feature type="transmembrane region" description="Helical" evidence="11">
    <location>
        <begin position="998"/>
        <end position="1019"/>
    </location>
</feature>
<evidence type="ECO:0000256" key="8">
    <source>
        <dbReference type="ARBA" id="ARBA00023136"/>
    </source>
</evidence>
<dbReference type="GO" id="GO:0016887">
    <property type="term" value="F:ATP hydrolysis activity"/>
    <property type="evidence" value="ECO:0007669"/>
    <property type="project" value="InterPro"/>
</dbReference>
<feature type="region of interest" description="Disordered" evidence="10">
    <location>
        <begin position="556"/>
        <end position="598"/>
    </location>
</feature>
<evidence type="ECO:0000256" key="7">
    <source>
        <dbReference type="ARBA" id="ARBA00022989"/>
    </source>
</evidence>
<dbReference type="OrthoDB" id="6500128at2759"/>
<gene>
    <name evidence="14" type="ORF">B0J15DRAFT_597222</name>
</gene>
<dbReference type="EMBL" id="JAGTJS010000016">
    <property type="protein sequence ID" value="KAH7247128.1"/>
    <property type="molecule type" value="Genomic_DNA"/>
</dbReference>
<feature type="transmembrane region" description="Helical" evidence="11">
    <location>
        <begin position="292"/>
        <end position="314"/>
    </location>
</feature>
<feature type="domain" description="ABC transporter" evidence="12">
    <location>
        <begin position="598"/>
        <end position="823"/>
    </location>
</feature>
<dbReference type="Pfam" id="PF00005">
    <property type="entry name" value="ABC_tran"/>
    <property type="match status" value="2"/>
</dbReference>
<accession>A0A9P9GX35</accession>
<sequence>MAEDTNFGPHHAGLFDFTILFEQSILSLLPTCIFILLAPFRISVIWKHERVTKPGLLLWLKLATIASYACLQIALVALWSIDSRSIKTSVAESVLGLVESLALAALSYMEHRNSAKPSALISLYLILTIILDLALTRTLWIRSGMQALASTFTVSLVIKTVLLVLEETPKRLSTGEKGVVRETSVGVVNRSFFWWLNHLFVEGFRGLIDLGSLGALNEKFNTHDLSERIEERWKRDPKTSPLCLLKCTFMAYKWQFFAGIPPRLLHSGFNFAQPFLIQAIVVFVSMKETSVQIAGGLIGATVLVYLGLAISGAWHKYMSNQLVIMYRGGLVSLIFQKTLKLRTASIKDSAPVTLMTTDVDVIVTAGASIHDMWANLIELPIGIYLLHRQVGSPSLLVLVPTVITTILSGIISPAMDPATVKWNAAVQKRVGETSSMLSQIKGIKMLGLSDFFHGLIQGLRVHELKVSARARWLLVHFVTLAAISAQITPVVVILSAIYWTKADQGLSVAEAFTSLSLISLVTQPLVAILVSLMQIAGVFGGCGRIQAFLQLEEQKDGRSSLEPPSSVEERHSTSEKDPSSPQKEDQINESAPQRPQAVSIQEATFQTDDEVVLLKDINLVVLQGTLNMIVGRVGCGKSSLLKAIVGELVPTTGLVRAENSVGYCDQIPWLRNTTIKNNIIGQSPFDEKWFDMVLRSCALDEDMHRLPEGYETIVGSGGVALSGGQKQRVALARAVYSQKRLIVLDDVFSGLDNSTSEKVFQRLLGANGLLWRNKTTVILTTSKVHFLPSADYITMLEDGSITRNQEPYDKLETLAKVVLDDDEQNQGDTKPPRPSDKPLAKKKVDLARQTGDTTCYKIYLRSMGWKIIAIVFPLAVVSTVLEVMPQIWLRLWTERADGSKEARYAGGYVGFTLASMLLGTFNLGYFLIMAVPKSSNRLHEQLLTSVTRAPLYFFTTTESGSILNRFSQDMTLIDGTLPLAFYLTLDLTLRGIVQTGVVASGATYFGAFLPLSFLALYLIQKYYLRTSRQMRLLDLEAKTPLYTHFTEMIAGLSTLRSFGWSKAFLDEGYQLLSDSQSPFYMMFCIQRWLELVLDLFVAGMAVVLVSLALRVQGATTEGAIGLAMVNILGFNQTLTTVIDQWTQLETSLGAIARLKSFISSTPDENKPAEKDVPTDWPVEGEIEIDNITAAYSDESHPVLNGVSLVIKPGQKVCICGRSGSGKSSLVLSILRLLELPSGSIRIDGKDLATIPRQHIRSHVTIVPQDPVSLSGTVRYNLDPEELVQADEILIQALQKTTLWEAIESRGGLDAELSELGFSVGQRQLFCLARALLSRSNVLLLDEPTSSVDNATNDDIRKILTEVVDGRTVVEVAHRLDHVTDFDVVVVMGEGKIIEVGDPQELLKEDSALKALKQQGQ</sequence>
<dbReference type="PANTHER" id="PTHR24223">
    <property type="entry name" value="ATP-BINDING CASSETTE SUB-FAMILY C"/>
    <property type="match status" value="1"/>
</dbReference>
<dbReference type="Gene3D" id="3.40.50.300">
    <property type="entry name" value="P-loop containing nucleotide triphosphate hydrolases"/>
    <property type="match status" value="2"/>
</dbReference>
<dbReference type="Pfam" id="PF00664">
    <property type="entry name" value="ABC_membrane"/>
    <property type="match status" value="2"/>
</dbReference>
<feature type="transmembrane region" description="Helical" evidence="11">
    <location>
        <begin position="972"/>
        <end position="992"/>
    </location>
</feature>
<dbReference type="CDD" id="cd18580">
    <property type="entry name" value="ABC_6TM_ABCC_D2"/>
    <property type="match status" value="1"/>
</dbReference>